<dbReference type="GO" id="GO:0030267">
    <property type="term" value="F:glyoxylate reductase (NADPH) activity"/>
    <property type="evidence" value="ECO:0007669"/>
    <property type="project" value="TreeGrafter"/>
</dbReference>
<organism evidence="7 8">
    <name type="scientific">Pseudomonas pohangensis</name>
    <dbReference type="NCBI Taxonomy" id="364197"/>
    <lineage>
        <taxon>Bacteria</taxon>
        <taxon>Pseudomonadati</taxon>
        <taxon>Pseudomonadota</taxon>
        <taxon>Gammaproteobacteria</taxon>
        <taxon>Pseudomonadales</taxon>
        <taxon>Pseudomonadaceae</taxon>
        <taxon>Pseudomonas</taxon>
    </lineage>
</organism>
<dbReference type="CDD" id="cd05301">
    <property type="entry name" value="GDH"/>
    <property type="match status" value="1"/>
</dbReference>
<dbReference type="Pfam" id="PF02826">
    <property type="entry name" value="2-Hacid_dh_C"/>
    <property type="match status" value="1"/>
</dbReference>
<accession>A0A1H2EGN0</accession>
<protein>
    <submittedName>
        <fullName evidence="7">Gluconate 2-dehydrogenase</fullName>
    </submittedName>
</protein>
<dbReference type="GO" id="GO:0016618">
    <property type="term" value="F:hydroxypyruvate reductase [NAD(P)H] activity"/>
    <property type="evidence" value="ECO:0007669"/>
    <property type="project" value="TreeGrafter"/>
</dbReference>
<dbReference type="RefSeq" id="WP_090193172.1">
    <property type="nucleotide sequence ID" value="NZ_LT629785.1"/>
</dbReference>
<evidence type="ECO:0000313" key="7">
    <source>
        <dbReference type="EMBL" id="SDT94305.1"/>
    </source>
</evidence>
<dbReference type="AlphaFoldDB" id="A0A1H2EGN0"/>
<dbReference type="Proteomes" id="UP000243232">
    <property type="component" value="Chromosome I"/>
</dbReference>
<dbReference type="PANTHER" id="PTHR10996">
    <property type="entry name" value="2-HYDROXYACID DEHYDROGENASE-RELATED"/>
    <property type="match status" value="1"/>
</dbReference>
<dbReference type="PROSITE" id="PS00065">
    <property type="entry name" value="D_2_HYDROXYACID_DH_1"/>
    <property type="match status" value="1"/>
</dbReference>
<proteinExistence type="inferred from homology"/>
<dbReference type="Gene3D" id="3.40.50.720">
    <property type="entry name" value="NAD(P)-binding Rossmann-like Domain"/>
    <property type="match status" value="2"/>
</dbReference>
<evidence type="ECO:0000256" key="2">
    <source>
        <dbReference type="ARBA" id="ARBA00023002"/>
    </source>
</evidence>
<evidence type="ECO:0000256" key="1">
    <source>
        <dbReference type="ARBA" id="ARBA00005854"/>
    </source>
</evidence>
<feature type="domain" description="D-isomer specific 2-hydroxyacid dehydrogenase NAD-binding" evidence="6">
    <location>
        <begin position="108"/>
        <end position="287"/>
    </location>
</feature>
<dbReference type="InterPro" id="IPR036291">
    <property type="entry name" value="NAD(P)-bd_dom_sf"/>
</dbReference>
<dbReference type="InterPro" id="IPR006140">
    <property type="entry name" value="D-isomer_DH_NAD-bd"/>
</dbReference>
<feature type="domain" description="D-isomer specific 2-hydroxyacid dehydrogenase catalytic" evidence="5">
    <location>
        <begin position="33"/>
        <end position="319"/>
    </location>
</feature>
<name>A0A1H2EGN0_9PSED</name>
<dbReference type="PANTHER" id="PTHR10996:SF283">
    <property type="entry name" value="GLYOXYLATE_HYDROXYPYRUVATE REDUCTASE B"/>
    <property type="match status" value="1"/>
</dbReference>
<dbReference type="Pfam" id="PF00389">
    <property type="entry name" value="2-Hacid_dh"/>
    <property type="match status" value="1"/>
</dbReference>
<dbReference type="SUPFAM" id="SSF52283">
    <property type="entry name" value="Formate/glycerate dehydrogenase catalytic domain-like"/>
    <property type="match status" value="1"/>
</dbReference>
<dbReference type="InterPro" id="IPR006139">
    <property type="entry name" value="D-isomer_2_OHA_DH_cat_dom"/>
</dbReference>
<evidence type="ECO:0000256" key="3">
    <source>
        <dbReference type="ARBA" id="ARBA00023027"/>
    </source>
</evidence>
<keyword evidence="8" id="KW-1185">Reference proteome</keyword>
<dbReference type="EMBL" id="LT629785">
    <property type="protein sequence ID" value="SDT94305.1"/>
    <property type="molecule type" value="Genomic_DNA"/>
</dbReference>
<evidence type="ECO:0000259" key="5">
    <source>
        <dbReference type="Pfam" id="PF00389"/>
    </source>
</evidence>
<dbReference type="STRING" id="364197.SAMN05216296_0768"/>
<evidence type="ECO:0000256" key="4">
    <source>
        <dbReference type="RuleBase" id="RU003719"/>
    </source>
</evidence>
<gene>
    <name evidence="7" type="ORF">SAMN05216296_0768</name>
</gene>
<evidence type="ECO:0000313" key="8">
    <source>
        <dbReference type="Proteomes" id="UP000243232"/>
    </source>
</evidence>
<dbReference type="GO" id="GO:0005829">
    <property type="term" value="C:cytosol"/>
    <property type="evidence" value="ECO:0007669"/>
    <property type="project" value="TreeGrafter"/>
</dbReference>
<evidence type="ECO:0000259" key="6">
    <source>
        <dbReference type="Pfam" id="PF02826"/>
    </source>
</evidence>
<dbReference type="GO" id="GO:0051287">
    <property type="term" value="F:NAD binding"/>
    <property type="evidence" value="ECO:0007669"/>
    <property type="project" value="InterPro"/>
</dbReference>
<dbReference type="InterPro" id="IPR050223">
    <property type="entry name" value="D-isomer_2-hydroxyacid_DH"/>
</dbReference>
<sequence length="320" mass="33347">MPKIAVVRRLPQPLLDQLGKLGSLALPAGEVCRDKAELHDLLRDADAALVTALDEIDGATLNACTRLKLLCNIGVGYNNIDVAAATAKGVTVTNTPGAMDDAVADLVFAQILAVARRLPQADAFVRGGLWSADSPGGFGMGMDVSKKTLGIIGFGRIGQTVARRALGFEMQTLYCNPSLVAAETASALQATRVEMDVLLARADFVVLQVPYRADTHHLIGAGQLAKMKPTAVLIHSGRGGVVDDAALAQALRSGVIAAAALDCVEGEPAVHPELLACPNLLFTPHIGSATPTTRQNMAMLALKNLITGLQGGTPPNVVNR</sequence>
<reference evidence="8" key="1">
    <citation type="submission" date="2016-10" db="EMBL/GenBank/DDBJ databases">
        <authorList>
            <person name="Varghese N."/>
            <person name="Submissions S."/>
        </authorList>
    </citation>
    <scope>NUCLEOTIDE SEQUENCE [LARGE SCALE GENOMIC DNA]</scope>
    <source>
        <strain evidence="8">DSM 17875</strain>
    </source>
</reference>
<comment type="similarity">
    <text evidence="1 4">Belongs to the D-isomer specific 2-hydroxyacid dehydrogenase family.</text>
</comment>
<dbReference type="SUPFAM" id="SSF51735">
    <property type="entry name" value="NAD(P)-binding Rossmann-fold domains"/>
    <property type="match status" value="1"/>
</dbReference>
<keyword evidence="3" id="KW-0520">NAD</keyword>
<dbReference type="FunFam" id="3.40.50.720:FF:000203">
    <property type="entry name" value="D-3-phosphoglycerate dehydrogenase (SerA)"/>
    <property type="match status" value="1"/>
</dbReference>
<keyword evidence="2 4" id="KW-0560">Oxidoreductase</keyword>
<dbReference type="OrthoDB" id="9805416at2"/>
<dbReference type="InterPro" id="IPR029752">
    <property type="entry name" value="D-isomer_DH_CS1"/>
</dbReference>